<feature type="non-terminal residue" evidence="1">
    <location>
        <position position="185"/>
    </location>
</feature>
<dbReference type="HOGENOM" id="CLU_006665_0_0_1"/>
<dbReference type="AlphaFoldDB" id="D2HMM3"/>
<sequence length="185" mass="21382">VCLEGIMGKQTSGPNQMTQKVIQSIEQEKPNWIESQLLKARKLSTKCAFMTIEKSTALEEGDSALELTEQKINMMVLEICHKPGGSEYLRQIYHIMRLNEEYLKEQLFSMNGSEEKPLPIRPLKTTLRSVEDQPSAFNPFQVYEAFSENMLDQSAITKWDWNWSNLLPNYLGLDKMTFSVLLKNR</sequence>
<protein>
    <submittedName>
        <fullName evidence="1">Uncharacterized protein</fullName>
    </submittedName>
</protein>
<proteinExistence type="predicted"/>
<feature type="non-terminal residue" evidence="1">
    <location>
        <position position="1"/>
    </location>
</feature>
<dbReference type="PANTHER" id="PTHR33960:SF1">
    <property type="entry name" value="SIMILAR TO KIAA0825 PROTEIN"/>
    <property type="match status" value="1"/>
</dbReference>
<dbReference type="PANTHER" id="PTHR33960">
    <property type="entry name" value="SIMILAR TO KIAA0825 PROTEIN"/>
    <property type="match status" value="1"/>
</dbReference>
<reference evidence="1" key="1">
    <citation type="journal article" date="2010" name="Nature">
        <title>The sequence and de novo assembly of the giant panda genome.</title>
        <authorList>
            <person name="Li R."/>
            <person name="Fan W."/>
            <person name="Tian G."/>
            <person name="Zhu H."/>
            <person name="He L."/>
            <person name="Cai J."/>
            <person name="Huang Q."/>
            <person name="Cai Q."/>
            <person name="Li B."/>
            <person name="Bai Y."/>
            <person name="Zhang Z."/>
            <person name="Zhang Y."/>
            <person name="Wang W."/>
            <person name="Li J."/>
            <person name="Wei F."/>
            <person name="Li H."/>
            <person name="Jian M."/>
            <person name="Li J."/>
            <person name="Zhang Z."/>
            <person name="Nielsen R."/>
            <person name="Li D."/>
            <person name="Gu W."/>
            <person name="Yang Z."/>
            <person name="Xuan Z."/>
            <person name="Ryder O.A."/>
            <person name="Leung F.C."/>
            <person name="Zhou Y."/>
            <person name="Cao J."/>
            <person name="Sun X."/>
            <person name="Fu Y."/>
            <person name="Fang X."/>
            <person name="Guo X."/>
            <person name="Wang B."/>
            <person name="Hou R."/>
            <person name="Shen F."/>
            <person name="Mu B."/>
            <person name="Ni P."/>
            <person name="Lin R."/>
            <person name="Qian W."/>
            <person name="Wang G."/>
            <person name="Yu C."/>
            <person name="Nie W."/>
            <person name="Wang J."/>
            <person name="Wu Z."/>
            <person name="Liang H."/>
            <person name="Min J."/>
            <person name="Wu Q."/>
            <person name="Cheng S."/>
            <person name="Ruan J."/>
            <person name="Wang M."/>
            <person name="Shi Z."/>
            <person name="Wen M."/>
            <person name="Liu B."/>
            <person name="Ren X."/>
            <person name="Zheng H."/>
            <person name="Dong D."/>
            <person name="Cook K."/>
            <person name="Shan G."/>
            <person name="Zhang H."/>
            <person name="Kosiol C."/>
            <person name="Xie X."/>
            <person name="Lu Z."/>
            <person name="Zheng H."/>
            <person name="Li Y."/>
            <person name="Steiner C.C."/>
            <person name="Lam T.T."/>
            <person name="Lin S."/>
            <person name="Zhang Q."/>
            <person name="Li G."/>
            <person name="Tian J."/>
            <person name="Gong T."/>
            <person name="Liu H."/>
            <person name="Zhang D."/>
            <person name="Fang L."/>
            <person name="Ye C."/>
            <person name="Zhang J."/>
            <person name="Hu W."/>
            <person name="Xu A."/>
            <person name="Ren Y."/>
            <person name="Zhang G."/>
            <person name="Bruford M.W."/>
            <person name="Li Q."/>
            <person name="Ma L."/>
            <person name="Guo Y."/>
            <person name="An N."/>
            <person name="Hu Y."/>
            <person name="Zheng Y."/>
            <person name="Shi Y."/>
            <person name="Li Z."/>
            <person name="Liu Q."/>
            <person name="Chen Y."/>
            <person name="Zhao J."/>
            <person name="Qu N."/>
            <person name="Zhao S."/>
            <person name="Tian F."/>
            <person name="Wang X."/>
            <person name="Wang H."/>
            <person name="Xu L."/>
            <person name="Liu X."/>
            <person name="Vinar T."/>
            <person name="Wang Y."/>
            <person name="Lam T.W."/>
            <person name="Yiu S.M."/>
            <person name="Liu S."/>
            <person name="Zhang H."/>
            <person name="Li D."/>
            <person name="Huang Y."/>
            <person name="Wang X."/>
            <person name="Yang G."/>
            <person name="Jiang Z."/>
            <person name="Wang J."/>
            <person name="Qin N."/>
            <person name="Li L."/>
            <person name="Li J."/>
            <person name="Bolund L."/>
            <person name="Kristiansen K."/>
            <person name="Wong G.K."/>
            <person name="Olson M."/>
            <person name="Zhang X."/>
            <person name="Li S."/>
            <person name="Yang H."/>
            <person name="Wang J."/>
            <person name="Wang J."/>
        </authorList>
    </citation>
    <scope>NUCLEOTIDE SEQUENCE [LARGE SCALE GENOMIC DNA]</scope>
</reference>
<gene>
    <name evidence="1" type="ORF">PANDA_012850</name>
</gene>
<organism evidence="1">
    <name type="scientific">Ailuropoda melanoleuca</name>
    <name type="common">Giant panda</name>
    <dbReference type="NCBI Taxonomy" id="9646"/>
    <lineage>
        <taxon>Eukaryota</taxon>
        <taxon>Metazoa</taxon>
        <taxon>Chordata</taxon>
        <taxon>Craniata</taxon>
        <taxon>Vertebrata</taxon>
        <taxon>Euteleostomi</taxon>
        <taxon>Mammalia</taxon>
        <taxon>Eutheria</taxon>
        <taxon>Laurasiatheria</taxon>
        <taxon>Carnivora</taxon>
        <taxon>Caniformia</taxon>
        <taxon>Ursidae</taxon>
        <taxon>Ailuropoda</taxon>
    </lineage>
</organism>
<accession>D2HMM3</accession>
<dbReference type="InterPro" id="IPR027993">
    <property type="entry name" value="DUF4495"/>
</dbReference>
<evidence type="ECO:0000313" key="1">
    <source>
        <dbReference type="EMBL" id="EFB16155.1"/>
    </source>
</evidence>
<name>D2HMM3_AILME</name>
<dbReference type="InParanoid" id="D2HMM3"/>
<dbReference type="EMBL" id="GL193050">
    <property type="protein sequence ID" value="EFB16155.1"/>
    <property type="molecule type" value="Genomic_DNA"/>
</dbReference>